<dbReference type="InterPro" id="IPR037522">
    <property type="entry name" value="HD_GYP_dom"/>
</dbReference>
<dbReference type="SUPFAM" id="SSF55781">
    <property type="entry name" value="GAF domain-like"/>
    <property type="match status" value="1"/>
</dbReference>
<evidence type="ECO:0000259" key="3">
    <source>
        <dbReference type="PROSITE" id="PS50885"/>
    </source>
</evidence>
<dbReference type="Gene3D" id="3.30.450.40">
    <property type="match status" value="1"/>
</dbReference>
<dbReference type="InterPro" id="IPR052020">
    <property type="entry name" value="Cyclic_di-GMP/3'3'-cGAMP_PDE"/>
</dbReference>
<dbReference type="InterPro" id="IPR003607">
    <property type="entry name" value="HD/PDEase_dom"/>
</dbReference>
<name>A0A2N3J4C9_AERSO</name>
<evidence type="ECO:0000259" key="4">
    <source>
        <dbReference type="PROSITE" id="PS51832"/>
    </source>
</evidence>
<dbReference type="InterPro" id="IPR003018">
    <property type="entry name" value="GAF"/>
</dbReference>
<dbReference type="Gene3D" id="6.10.340.10">
    <property type="match status" value="1"/>
</dbReference>
<evidence type="ECO:0000313" key="5">
    <source>
        <dbReference type="EMBL" id="PKQ80868.1"/>
    </source>
</evidence>
<dbReference type="PANTHER" id="PTHR45228:SF5">
    <property type="entry name" value="CYCLIC DI-GMP PHOSPHODIESTERASE VC_1348-RELATED"/>
    <property type="match status" value="1"/>
</dbReference>
<dbReference type="Pfam" id="PF01590">
    <property type="entry name" value="GAF"/>
    <property type="match status" value="1"/>
</dbReference>
<dbReference type="AlphaFoldDB" id="A0A2N3J4C9"/>
<dbReference type="InterPro" id="IPR029151">
    <property type="entry name" value="Sensor-like_sf"/>
</dbReference>
<gene>
    <name evidence="5" type="ORF">AOX56_11605</name>
</gene>
<dbReference type="Gene3D" id="3.30.450.20">
    <property type="entry name" value="PAS domain"/>
    <property type="match status" value="2"/>
</dbReference>
<proteinExistence type="predicted"/>
<feature type="region of interest" description="Disordered" evidence="1">
    <location>
        <begin position="765"/>
        <end position="784"/>
    </location>
</feature>
<dbReference type="InterPro" id="IPR003660">
    <property type="entry name" value="HAMP_dom"/>
</dbReference>
<dbReference type="PROSITE" id="PS51832">
    <property type="entry name" value="HD_GYP"/>
    <property type="match status" value="1"/>
</dbReference>
<evidence type="ECO:0000256" key="1">
    <source>
        <dbReference type="SAM" id="MobiDB-lite"/>
    </source>
</evidence>
<dbReference type="SMART" id="SM00304">
    <property type="entry name" value="HAMP"/>
    <property type="match status" value="1"/>
</dbReference>
<keyword evidence="2" id="KW-0812">Transmembrane</keyword>
<dbReference type="SUPFAM" id="SSF103190">
    <property type="entry name" value="Sensory domain-like"/>
    <property type="match status" value="1"/>
</dbReference>
<feature type="domain" description="HAMP" evidence="3">
    <location>
        <begin position="366"/>
        <end position="419"/>
    </location>
</feature>
<organism evidence="5 6">
    <name type="scientific">Aeromonas sobria</name>
    <dbReference type="NCBI Taxonomy" id="646"/>
    <lineage>
        <taxon>Bacteria</taxon>
        <taxon>Pseudomonadati</taxon>
        <taxon>Pseudomonadota</taxon>
        <taxon>Gammaproteobacteria</taxon>
        <taxon>Aeromonadales</taxon>
        <taxon>Aeromonadaceae</taxon>
        <taxon>Aeromonas</taxon>
    </lineage>
</organism>
<dbReference type="InterPro" id="IPR029016">
    <property type="entry name" value="GAF-like_dom_sf"/>
</dbReference>
<dbReference type="Proteomes" id="UP000233526">
    <property type="component" value="Unassembled WGS sequence"/>
</dbReference>
<dbReference type="SMART" id="SM00471">
    <property type="entry name" value="HDc"/>
    <property type="match status" value="1"/>
</dbReference>
<evidence type="ECO:0000256" key="2">
    <source>
        <dbReference type="SAM" id="Phobius"/>
    </source>
</evidence>
<dbReference type="Gene3D" id="1.10.3210.10">
    <property type="entry name" value="Hypothetical protein af1432"/>
    <property type="match status" value="2"/>
</dbReference>
<protein>
    <recommendedName>
        <fullName evidence="7">Phosphodiesterase</fullName>
    </recommendedName>
</protein>
<dbReference type="SUPFAM" id="SSF109604">
    <property type="entry name" value="HD-domain/PDEase-like"/>
    <property type="match status" value="2"/>
</dbReference>
<dbReference type="GO" id="GO:0008081">
    <property type="term" value="F:phosphoric diester hydrolase activity"/>
    <property type="evidence" value="ECO:0007669"/>
    <property type="project" value="UniProtKB-ARBA"/>
</dbReference>
<evidence type="ECO:0000313" key="6">
    <source>
        <dbReference type="Proteomes" id="UP000233526"/>
    </source>
</evidence>
<feature type="transmembrane region" description="Helical" evidence="2">
    <location>
        <begin position="346"/>
        <end position="365"/>
    </location>
</feature>
<dbReference type="Pfam" id="PF13487">
    <property type="entry name" value="HD_5"/>
    <property type="match status" value="1"/>
</dbReference>
<keyword evidence="2" id="KW-1133">Transmembrane helix</keyword>
<dbReference type="EMBL" id="LJZX01000025">
    <property type="protein sequence ID" value="PKQ80868.1"/>
    <property type="molecule type" value="Genomic_DNA"/>
</dbReference>
<dbReference type="PROSITE" id="PS50885">
    <property type="entry name" value="HAMP"/>
    <property type="match status" value="1"/>
</dbReference>
<evidence type="ECO:0008006" key="7">
    <source>
        <dbReference type="Google" id="ProtNLM"/>
    </source>
</evidence>
<keyword evidence="2" id="KW-0472">Membrane</keyword>
<dbReference type="CDD" id="cd00077">
    <property type="entry name" value="HDc"/>
    <property type="match status" value="1"/>
</dbReference>
<comment type="caution">
    <text evidence="5">The sequence shown here is derived from an EMBL/GenBank/DDBJ whole genome shotgun (WGS) entry which is preliminary data.</text>
</comment>
<dbReference type="PANTHER" id="PTHR45228">
    <property type="entry name" value="CYCLIC DI-GMP PHOSPHODIESTERASE TM_0186-RELATED"/>
    <property type="match status" value="1"/>
</dbReference>
<feature type="domain" description="HD-GYP" evidence="4">
    <location>
        <begin position="750"/>
        <end position="956"/>
    </location>
</feature>
<dbReference type="GO" id="GO:0016020">
    <property type="term" value="C:membrane"/>
    <property type="evidence" value="ECO:0007669"/>
    <property type="project" value="InterPro"/>
</dbReference>
<accession>A0A2N3J4C9</accession>
<reference evidence="5 6" key="1">
    <citation type="journal article" date="2017" name="Front. Microbiol.">
        <title>Strong Genomic and Phenotypic Heterogeneity in the Aeromonas sobria Species Complex.</title>
        <authorList>
            <person name="Gauthier J."/>
            <person name="Vincent A.T."/>
            <person name="Charette S.J."/>
            <person name="Derome N."/>
        </authorList>
    </citation>
    <scope>NUCLEOTIDE SEQUENCE [LARGE SCALE GENOMIC DNA]</scope>
    <source>
        <strain evidence="5 6">JF2635</strain>
    </source>
</reference>
<sequence>MNLFRRVIPLYVHIAHLFLGLLLVFALITLSHQYRQTKIMLMKEAEDRFSLIGQLTTQELEGLFLPAALSTNMLAQQRLTESDTLEKRMVSLPYMATLLEGQPSANGVYAGYNNGDMFWLLRWPTDTEVQHLTPPAHTHWILKSIRHVEGRTLTDVFALADDLSVIEHTQRPGRAFDARERPWFIQAKQAGHLVQTPAYISIDTQEVNMSFAKPMHNGAGVVGVDLSLRSIERLLKSTMLTPNTRLAIVNEQEELVTSHKGGMIIHGENGTYRMANITEAQLPMIQHLMRASTVQKRDRLTFESEEQDWQGMRVDLPKANGTKLSLWITAPVDELLASAITIRRQTFLLSGIFLILAIFAAIVLARTAARPIDTLTQEARKIARFDFNEPVRVNTYIAEIIDLTHAMGNMKSTIQRFLQLSTSLSSETSFPRLLVRLLTEMQQLTGATGCMLYLSDSSNKTLELAGLCWNGEVLEQLPTHSIGPLNQPKHPLFQTLQGVELEPVALVASELPILFPYIDETDKPQTFWPIALKNRDGQLLGAMVLLIDERNKALTPQRMAFVKAISSTAAVALTTQRLLEEQRNLLEAFIQLIAGAIDAKSPYTGGHCQRVPELTKMLAEAACQAQEGPFQHFSLDEKQWEAIHIAAWLHDCGKVTTPEFVVDKATKLETLCDRIHEVRMRFEVLKRDAEIAYWQDRVNGGDETALGAALQKQWQQLDEEFAFIARCNEGGEFMATEDIARLQQIADRTWQRTLSDRIGISQDELARKQRETDSPLPVTEPLLTDRPDHLFTRSSRERLAPDNPWGFQVNTPEYLYNRGEIYNLSIRRGTLTEEERYKINEHMIQTIIMLEKLPFPANLKQVPEIAGGHHEKMDGTGYPKRLKRDEMSIPARMMAIADIFEALTAGDRPYKKAKSLSEAIRIMGFMQKDHHIDPELFALFLSSGVYLRYAERYMSPELIDKVDITPYLASNVSHKL</sequence>
<dbReference type="SMART" id="SM00065">
    <property type="entry name" value="GAF"/>
    <property type="match status" value="1"/>
</dbReference>
<feature type="transmembrane region" description="Helical" evidence="2">
    <location>
        <begin position="12"/>
        <end position="30"/>
    </location>
</feature>
<dbReference type="CDD" id="cd06225">
    <property type="entry name" value="HAMP"/>
    <property type="match status" value="1"/>
</dbReference>
<dbReference type="GO" id="GO:0007165">
    <property type="term" value="P:signal transduction"/>
    <property type="evidence" value="ECO:0007669"/>
    <property type="project" value="InterPro"/>
</dbReference>